<dbReference type="KEGG" id="dko:I596_2856"/>
<proteinExistence type="predicted"/>
<sequence>MAFRRSVRAGRRVPSRFAVGAGWVLLACLVYGSTATAKPPTPAERDRLAAHALQRAGDCRSTRYVSVCVERGALTEEQAARFVALADEGAVAIRVHLGAELDLPGGNDRRVAFFVGSDVGPPHVTINREPWIFMHPETIRADHAPYLHEMVHAMAQWSWRRSEWIAEGYANHVAAAVVGGTRGYHRSFVLPDGLHDLQHHRRSPQGRAMLPLVGADGRRSTYAPAPAALFRRLMADRSQYAPPFYALAWSFVDYLVDAVGVQGLRAIATADDQQAAAHAVSGRTLDQLKQAWLASLDAVPDATP</sequence>
<dbReference type="RefSeq" id="WP_150132155.1">
    <property type="nucleotide sequence ID" value="NZ_CP015249.1"/>
</dbReference>
<gene>
    <name evidence="1" type="ORF">I596_2856</name>
</gene>
<protein>
    <submittedName>
        <fullName evidence="1">Uncharacterized protein</fullName>
    </submittedName>
</protein>
<dbReference type="AlphaFoldDB" id="A0A160DW71"/>
<name>A0A160DW71_9GAMM</name>
<dbReference type="OrthoDB" id="9968662at2"/>
<dbReference type="EMBL" id="CP015249">
    <property type="protein sequence ID" value="ANB18849.1"/>
    <property type="molecule type" value="Genomic_DNA"/>
</dbReference>
<evidence type="ECO:0000313" key="2">
    <source>
        <dbReference type="Proteomes" id="UP000076830"/>
    </source>
</evidence>
<evidence type="ECO:0000313" key="1">
    <source>
        <dbReference type="EMBL" id="ANB18849.1"/>
    </source>
</evidence>
<keyword evidence="2" id="KW-1185">Reference proteome</keyword>
<dbReference type="PROSITE" id="PS51257">
    <property type="entry name" value="PROKAR_LIPOPROTEIN"/>
    <property type="match status" value="1"/>
</dbReference>
<organism evidence="1 2">
    <name type="scientific">Dokdonella koreensis DS-123</name>
    <dbReference type="NCBI Taxonomy" id="1300342"/>
    <lineage>
        <taxon>Bacteria</taxon>
        <taxon>Pseudomonadati</taxon>
        <taxon>Pseudomonadota</taxon>
        <taxon>Gammaproteobacteria</taxon>
        <taxon>Lysobacterales</taxon>
        <taxon>Rhodanobacteraceae</taxon>
        <taxon>Dokdonella</taxon>
    </lineage>
</organism>
<reference evidence="1 2" key="1">
    <citation type="submission" date="2016-04" db="EMBL/GenBank/DDBJ databases">
        <title>Complete genome sequence of Dokdonella koreensis DS-123T.</title>
        <authorList>
            <person name="Kim J.F."/>
            <person name="Lee H."/>
            <person name="Kwak M.-J."/>
        </authorList>
    </citation>
    <scope>NUCLEOTIDE SEQUENCE [LARGE SCALE GENOMIC DNA]</scope>
    <source>
        <strain evidence="1 2">DS-123</strain>
    </source>
</reference>
<accession>A0A160DW71</accession>
<dbReference type="Proteomes" id="UP000076830">
    <property type="component" value="Chromosome"/>
</dbReference>